<dbReference type="PROSITE" id="PS50235">
    <property type="entry name" value="USP_3"/>
    <property type="match status" value="1"/>
</dbReference>
<feature type="region of interest" description="Disordered" evidence="2">
    <location>
        <begin position="438"/>
        <end position="496"/>
    </location>
</feature>
<dbReference type="InterPro" id="IPR028889">
    <property type="entry name" value="USP"/>
</dbReference>
<feature type="transmembrane region" description="Helical" evidence="3">
    <location>
        <begin position="76"/>
        <end position="94"/>
    </location>
</feature>
<feature type="domain" description="USP" evidence="4">
    <location>
        <begin position="279"/>
        <end position="655"/>
    </location>
</feature>
<dbReference type="OrthoDB" id="2020758at2759"/>
<gene>
    <name evidence="5" type="ORF">ANE_LOCUS449</name>
</gene>
<protein>
    <recommendedName>
        <fullName evidence="4">USP domain-containing protein</fullName>
    </recommendedName>
</protein>
<evidence type="ECO:0000256" key="1">
    <source>
        <dbReference type="ARBA" id="ARBA00009085"/>
    </source>
</evidence>
<dbReference type="AlphaFoldDB" id="A0A565AN96"/>
<evidence type="ECO:0000313" key="6">
    <source>
        <dbReference type="Proteomes" id="UP000489600"/>
    </source>
</evidence>
<dbReference type="EMBL" id="CABITT030000001">
    <property type="protein sequence ID" value="VVA90004.1"/>
    <property type="molecule type" value="Genomic_DNA"/>
</dbReference>
<dbReference type="CDD" id="cd02667">
    <property type="entry name" value="Peptidase_C19K"/>
    <property type="match status" value="1"/>
</dbReference>
<keyword evidence="3" id="KW-0812">Transmembrane</keyword>
<evidence type="ECO:0000313" key="5">
    <source>
        <dbReference type="EMBL" id="VVA90004.1"/>
    </source>
</evidence>
<dbReference type="Proteomes" id="UP000489600">
    <property type="component" value="Unassembled WGS sequence"/>
</dbReference>
<dbReference type="InterPro" id="IPR018200">
    <property type="entry name" value="USP_CS"/>
</dbReference>
<dbReference type="InterPro" id="IPR050185">
    <property type="entry name" value="Ub_carboxyl-term_hydrolase"/>
</dbReference>
<feature type="transmembrane region" description="Helical" evidence="3">
    <location>
        <begin position="45"/>
        <end position="64"/>
    </location>
</feature>
<feature type="transmembrane region" description="Helical" evidence="3">
    <location>
        <begin position="131"/>
        <end position="152"/>
    </location>
</feature>
<dbReference type="InterPro" id="IPR038765">
    <property type="entry name" value="Papain-like_cys_pep_sf"/>
</dbReference>
<dbReference type="PROSITE" id="PS00972">
    <property type="entry name" value="USP_1"/>
    <property type="match status" value="1"/>
</dbReference>
<sequence length="659" mass="74162">MKTPPSWFLFLFHLLRRKVNSSWFMGFTNWGNLYTNYEFEITLTKNSLVIFNSLTILMVFFSGHGSELLTDKDKRIYFIVAGVAAVVHASSSLADGWIRVKVPRNRIFAELSLAAGITTIGSSVLVLAHDFWAYFLAGFVFALAMTIICLFIKPKAEMQKSNPLIHKIIDQVSKDSNGNNVLCLAALIYVALKADQVDIDELIASMVPIEVKVDETAPVDRSQKPELDEISKKTPPKNTKKQPLYMKSSTKVLSMAKIWEASHGLSSTGVEARDGYVVRGFVNPGNTCFFNAIMQSLMSLDPLRNFFMKEDVCEGPLACSLQKLFTETKAGLRSTSIDPTEFYRLFCDNAPQFKGFQQQDSHELLRYLLDSLHTEESALRKMRGVSDITSTLVDSVFAGETSRTLSCMVCEHVSVEYEPFMDLSVAISFKKTPKKMQQTVSPGKKFKASQKEDPESVPMDTDNVVTGLGNKEVSESVKQSEALEASGSDPEDSDSVSIERCLDHYTELEVFPDEDAWNCPECLQLDNETAVSAATRRDTTSRTLINKTPEVLVIHLKRFLKDVSGRVRKLDAHVDFKEDINLTQWMDKKSKEDMVTYRLTTLVEHFGNMTNGHYVSYVRGGGQGVWYSINDTFVHQVRLDDVLSSQAYILFYERIIAQD</sequence>
<dbReference type="Pfam" id="PF00443">
    <property type="entry name" value="UCH"/>
    <property type="match status" value="1"/>
</dbReference>
<keyword evidence="3" id="KW-1133">Transmembrane helix</keyword>
<comment type="caution">
    <text evidence="5">The sequence shown here is derived from an EMBL/GenBank/DDBJ whole genome shotgun (WGS) entry which is preliminary data.</text>
</comment>
<evidence type="ECO:0000256" key="2">
    <source>
        <dbReference type="SAM" id="MobiDB-lite"/>
    </source>
</evidence>
<name>A0A565AN96_9BRAS</name>
<dbReference type="GO" id="GO:0016579">
    <property type="term" value="P:protein deubiquitination"/>
    <property type="evidence" value="ECO:0007669"/>
    <property type="project" value="InterPro"/>
</dbReference>
<dbReference type="PANTHER" id="PTHR21646:SF39">
    <property type="entry name" value="UBIQUITIN CARBOXYL-TERMINAL HYDROLASE 16"/>
    <property type="match status" value="1"/>
</dbReference>
<evidence type="ECO:0000256" key="3">
    <source>
        <dbReference type="SAM" id="Phobius"/>
    </source>
</evidence>
<dbReference type="SUPFAM" id="SSF54001">
    <property type="entry name" value="Cysteine proteinases"/>
    <property type="match status" value="1"/>
</dbReference>
<keyword evidence="6" id="KW-1185">Reference proteome</keyword>
<evidence type="ECO:0000259" key="4">
    <source>
        <dbReference type="PROSITE" id="PS50235"/>
    </source>
</evidence>
<keyword evidence="3" id="KW-0472">Membrane</keyword>
<accession>A0A565AN96</accession>
<proteinExistence type="inferred from homology"/>
<dbReference type="InterPro" id="IPR001394">
    <property type="entry name" value="Peptidase_C19_UCH"/>
</dbReference>
<dbReference type="GO" id="GO:0004843">
    <property type="term" value="F:cysteine-type deubiquitinase activity"/>
    <property type="evidence" value="ECO:0007669"/>
    <property type="project" value="InterPro"/>
</dbReference>
<dbReference type="Gene3D" id="3.90.70.10">
    <property type="entry name" value="Cysteine proteinases"/>
    <property type="match status" value="1"/>
</dbReference>
<reference evidence="5" key="1">
    <citation type="submission" date="2019-07" db="EMBL/GenBank/DDBJ databases">
        <authorList>
            <person name="Dittberner H."/>
        </authorList>
    </citation>
    <scope>NUCLEOTIDE SEQUENCE [LARGE SCALE GENOMIC DNA]</scope>
</reference>
<feature type="compositionally biased region" description="Basic and acidic residues" evidence="2">
    <location>
        <begin position="221"/>
        <end position="232"/>
    </location>
</feature>
<organism evidence="5 6">
    <name type="scientific">Arabis nemorensis</name>
    <dbReference type="NCBI Taxonomy" id="586526"/>
    <lineage>
        <taxon>Eukaryota</taxon>
        <taxon>Viridiplantae</taxon>
        <taxon>Streptophyta</taxon>
        <taxon>Embryophyta</taxon>
        <taxon>Tracheophyta</taxon>
        <taxon>Spermatophyta</taxon>
        <taxon>Magnoliopsida</taxon>
        <taxon>eudicotyledons</taxon>
        <taxon>Gunneridae</taxon>
        <taxon>Pentapetalae</taxon>
        <taxon>rosids</taxon>
        <taxon>malvids</taxon>
        <taxon>Brassicales</taxon>
        <taxon>Brassicaceae</taxon>
        <taxon>Arabideae</taxon>
        <taxon>Arabis</taxon>
    </lineage>
</organism>
<feature type="region of interest" description="Disordered" evidence="2">
    <location>
        <begin position="218"/>
        <end position="242"/>
    </location>
</feature>
<dbReference type="PANTHER" id="PTHR21646">
    <property type="entry name" value="UBIQUITIN CARBOXYL-TERMINAL HYDROLASE"/>
    <property type="match status" value="1"/>
</dbReference>
<comment type="similarity">
    <text evidence="1">Belongs to the peptidase C19 family.</text>
</comment>